<comment type="caution">
    <text evidence="2">The sequence shown here is derived from an EMBL/GenBank/DDBJ whole genome shotgun (WGS) entry which is preliminary data.</text>
</comment>
<dbReference type="NCBIfam" id="NF040603">
    <property type="entry name" value="choice_anch_P"/>
    <property type="match status" value="2"/>
</dbReference>
<evidence type="ECO:0008006" key="4">
    <source>
        <dbReference type="Google" id="ProtNLM"/>
    </source>
</evidence>
<protein>
    <recommendedName>
        <fullName evidence="4">DUF3494 domain-containing protein</fullName>
    </recommendedName>
</protein>
<dbReference type="RefSeq" id="WP_123225932.1">
    <property type="nucleotide sequence ID" value="NZ_RJSE01000003.1"/>
</dbReference>
<evidence type="ECO:0000313" key="2">
    <source>
        <dbReference type="EMBL" id="RNL64829.1"/>
    </source>
</evidence>
<accession>A0A3N0CNB3</accession>
<evidence type="ECO:0000313" key="3">
    <source>
        <dbReference type="Proteomes" id="UP000267128"/>
    </source>
</evidence>
<organism evidence="2 3">
    <name type="scientific">Nocardioides marmoriginsengisoli</name>
    <dbReference type="NCBI Taxonomy" id="661483"/>
    <lineage>
        <taxon>Bacteria</taxon>
        <taxon>Bacillati</taxon>
        <taxon>Actinomycetota</taxon>
        <taxon>Actinomycetes</taxon>
        <taxon>Propionibacteriales</taxon>
        <taxon>Nocardioidaceae</taxon>
        <taxon>Nocardioides</taxon>
    </lineage>
</organism>
<sequence length="426" mass="42644">MRRLVSVLSATALVATASLAAAAAPVSAATQVWTYSGTAGGTQINALGTMISSGLTATSNLTDSVLPNSNQSGVAGVNVAGLVSVGAVTTGNQAESFAGNGVKMTSSAKIAGINLLNGAIKVDAIESASWVTASNATSTGADLDGGTSTTFARLTIAGKAYPLTLPANTKITIPGLAEVVINESTVTKSVPGKTVRTIGNALHITLLKKQGAAPAGAEIKLNPTQALIVPTGPSDALPVGGFAYGTFIGIGAGDSIKVLAQPTGMVSLPSNGTQGTPYTNEIAGVNIPKIAVVGAVQTSVNASTVPGFADVATGAQLAKINLLGGIIKADAVGVTTHVRKTTGDNVSEAQLNFVNLVIAGKKIPINVKPNTLINVFNVGQVWINQQNVQPGYSSIVGLRIILSTKRFGLPIGADIQVAVSASYVIG</sequence>
<dbReference type="OrthoDB" id="3774957at2"/>
<dbReference type="AlphaFoldDB" id="A0A3N0CNB3"/>
<keyword evidence="3" id="KW-1185">Reference proteome</keyword>
<gene>
    <name evidence="2" type="ORF">EFK50_02230</name>
</gene>
<feature type="chain" id="PRO_5038882490" description="DUF3494 domain-containing protein" evidence="1">
    <location>
        <begin position="24"/>
        <end position="426"/>
    </location>
</feature>
<feature type="signal peptide" evidence="1">
    <location>
        <begin position="1"/>
        <end position="23"/>
    </location>
</feature>
<name>A0A3N0CNB3_9ACTN</name>
<evidence type="ECO:0000256" key="1">
    <source>
        <dbReference type="SAM" id="SignalP"/>
    </source>
</evidence>
<reference evidence="2 3" key="1">
    <citation type="submission" date="2018-11" db="EMBL/GenBank/DDBJ databases">
        <authorList>
            <person name="Li F."/>
        </authorList>
    </citation>
    <scope>NUCLEOTIDE SEQUENCE [LARGE SCALE GENOMIC DNA]</scope>
    <source>
        <strain evidence="2 3">Gsoil 097</strain>
    </source>
</reference>
<dbReference type="EMBL" id="RJSE01000003">
    <property type="protein sequence ID" value="RNL64829.1"/>
    <property type="molecule type" value="Genomic_DNA"/>
</dbReference>
<proteinExistence type="predicted"/>
<dbReference type="Proteomes" id="UP000267128">
    <property type="component" value="Unassembled WGS sequence"/>
</dbReference>
<keyword evidence="1" id="KW-0732">Signal</keyword>